<feature type="region of interest" description="Disordered" evidence="2">
    <location>
        <begin position="214"/>
        <end position="261"/>
    </location>
</feature>
<sequence>MSEQKEEQQGNFQNKALSDVEKFLLLLSELNIIDSEKPNTPQNQQRIDDSSLLNIDHKDDKYIDIKSSKSSSRRLEIEQDSSAQAKPKYLDRKSIDIERSPNGQNSLAKPIQQSSDEDFADIVRSPSVYPFPSLLDELPFLRDIQPANFHDVDRNHDSDQHHENLNLSNHNDNVILEKIESSTTEEVETVNLIQELLFGSENNQVSSPKISQIASLQNPQKKSQSTTQLSSQATSQTPSPSATPPKSQSHSQNNNLEELSEEDDKAIHMLQDILVVPELEDLRNFKIAVEQKLGIVESQVNNPAIMNKIEGLESLLQNASRRLSVMDDEQSNIPMEIDKVSDRVAQLENQLNQPAELVQLLLPIIAELLSLKADQAREEMCQAITPIIAEVIFERSQLDRVSMSHAIADLLPNAISEQIRSNPEQIAKALGPEVGAAIREQIRIDRDEIVDALAPEMGAAIKQQIVLERDAMVDALYPVIGNTISKYFAEAIRSINEKVEQTFSVEGLQRKFRARMKGVSEAELILKESVPFEIQAIFLIHNLSGLVIIDIQKSDLDSLVEPIDSDMLAGMLTAIRSFANECISRSESTTELDAINYSGSKILLEVAGYCYLAVIIQGEPDAALVNKIRDVFGRVVQVYGDRFKAFDGDPSIIPIEVEIQLKTLIEAESTKSSKQLPKALILTGLAILALIFVPIGIYQYQSNRDRQLETRVLEAFASTPELAVYRLNVTVDGDRLKLGGKLPNQRLRDRALQVAIAASKADIADGKINNNIYTVNIPPDPELVAIEVQRLTKALNYTQGVNIQSQIKDGQVTITGQIEQPRMIPKITQAFTKIAGISTVSNAATILTPKLSTRIYFPLLVTVLEPTDTEKLIEIQAFLDLYPDYNLKILVKNDNIGDRAINYQLGMKRAQTVRDALLQRGVNAKRLHISGIIDISVQQPSEQMLRWVEFQPILKPMSVSN</sequence>
<feature type="region of interest" description="Disordered" evidence="2">
    <location>
        <begin position="34"/>
        <end position="53"/>
    </location>
</feature>
<evidence type="ECO:0000256" key="2">
    <source>
        <dbReference type="SAM" id="MobiDB-lite"/>
    </source>
</evidence>
<name>A0ABR8CB05_9CYAN</name>
<dbReference type="InterPro" id="IPR006665">
    <property type="entry name" value="OmpA-like"/>
</dbReference>
<dbReference type="RefSeq" id="WP_190578330.1">
    <property type="nucleotide sequence ID" value="NZ_CAWPQU010000008.1"/>
</dbReference>
<dbReference type="Pfam" id="PF04972">
    <property type="entry name" value="BON"/>
    <property type="match status" value="2"/>
</dbReference>
<organism evidence="6 7">
    <name type="scientific">Phormidium tenue FACHB-1050</name>
    <dbReference type="NCBI Taxonomy" id="2692857"/>
    <lineage>
        <taxon>Bacteria</taxon>
        <taxon>Bacillati</taxon>
        <taxon>Cyanobacteriota</taxon>
        <taxon>Cyanophyceae</taxon>
        <taxon>Oscillatoriophycideae</taxon>
        <taxon>Oscillatoriales</taxon>
        <taxon>Oscillatoriaceae</taxon>
        <taxon>Phormidium</taxon>
    </lineage>
</organism>
<keyword evidence="1 3" id="KW-0472">Membrane</keyword>
<gene>
    <name evidence="6" type="ORF">H6G05_11610</name>
</gene>
<evidence type="ECO:0000256" key="1">
    <source>
        <dbReference type="PROSITE-ProRule" id="PRU00473"/>
    </source>
</evidence>
<feature type="domain" description="OmpA-like" evidence="5">
    <location>
        <begin position="844"/>
        <end position="961"/>
    </location>
</feature>
<comment type="caution">
    <text evidence="6">The sequence shown here is derived from an EMBL/GenBank/DDBJ whole genome shotgun (WGS) entry which is preliminary data.</text>
</comment>
<proteinExistence type="predicted"/>
<dbReference type="InterPro" id="IPR036737">
    <property type="entry name" value="OmpA-like_sf"/>
</dbReference>
<reference evidence="6 7" key="1">
    <citation type="journal article" date="2020" name="ISME J.">
        <title>Comparative genomics reveals insights into cyanobacterial evolution and habitat adaptation.</title>
        <authorList>
            <person name="Chen M.Y."/>
            <person name="Teng W.K."/>
            <person name="Zhao L."/>
            <person name="Hu C.X."/>
            <person name="Zhou Y.K."/>
            <person name="Han B.P."/>
            <person name="Song L.R."/>
            <person name="Shu W.S."/>
        </authorList>
    </citation>
    <scope>NUCLEOTIDE SEQUENCE [LARGE SCALE GENOMIC DNA]</scope>
    <source>
        <strain evidence="6 7">FACHB-1050</strain>
    </source>
</reference>
<dbReference type="Proteomes" id="UP000618445">
    <property type="component" value="Unassembled WGS sequence"/>
</dbReference>
<dbReference type="PROSITE" id="PS50914">
    <property type="entry name" value="BON"/>
    <property type="match status" value="1"/>
</dbReference>
<evidence type="ECO:0000256" key="3">
    <source>
        <dbReference type="SAM" id="Phobius"/>
    </source>
</evidence>
<keyword evidence="7" id="KW-1185">Reference proteome</keyword>
<protein>
    <submittedName>
        <fullName evidence="6">BON domain-containing protein</fullName>
    </submittedName>
</protein>
<evidence type="ECO:0000259" key="4">
    <source>
        <dbReference type="PROSITE" id="PS50914"/>
    </source>
</evidence>
<keyword evidence="3" id="KW-0812">Transmembrane</keyword>
<dbReference type="EMBL" id="JACJQY010000016">
    <property type="protein sequence ID" value="MBD2317488.1"/>
    <property type="molecule type" value="Genomic_DNA"/>
</dbReference>
<evidence type="ECO:0000313" key="6">
    <source>
        <dbReference type="EMBL" id="MBD2317488.1"/>
    </source>
</evidence>
<dbReference type="Gene3D" id="3.30.1330.60">
    <property type="entry name" value="OmpA-like domain"/>
    <property type="match status" value="1"/>
</dbReference>
<feature type="compositionally biased region" description="Basic and acidic residues" evidence="2">
    <location>
        <begin position="64"/>
        <end position="77"/>
    </location>
</feature>
<accession>A0ABR8CB05</accession>
<feature type="region of interest" description="Disordered" evidence="2">
    <location>
        <begin position="64"/>
        <end position="92"/>
    </location>
</feature>
<evidence type="ECO:0000313" key="7">
    <source>
        <dbReference type="Proteomes" id="UP000618445"/>
    </source>
</evidence>
<dbReference type="PROSITE" id="PS51123">
    <property type="entry name" value="OMPA_2"/>
    <property type="match status" value="1"/>
</dbReference>
<keyword evidence="3" id="KW-1133">Transmembrane helix</keyword>
<feature type="transmembrane region" description="Helical" evidence="3">
    <location>
        <begin position="679"/>
        <end position="698"/>
    </location>
</feature>
<feature type="compositionally biased region" description="Low complexity" evidence="2">
    <location>
        <begin position="219"/>
        <end position="257"/>
    </location>
</feature>
<evidence type="ECO:0000259" key="5">
    <source>
        <dbReference type="PROSITE" id="PS51123"/>
    </source>
</evidence>
<feature type="domain" description="BON" evidence="4">
    <location>
        <begin position="780"/>
        <end position="848"/>
    </location>
</feature>
<dbReference type="InterPro" id="IPR007055">
    <property type="entry name" value="BON_dom"/>
</dbReference>
<dbReference type="SUPFAM" id="SSF103088">
    <property type="entry name" value="OmpA-like"/>
    <property type="match status" value="1"/>
</dbReference>